<evidence type="ECO:0000313" key="2">
    <source>
        <dbReference type="EMBL" id="EUC46979.1"/>
    </source>
</evidence>
<keyword evidence="1" id="KW-0732">Signal</keyword>
<organism evidence="2 3">
    <name type="scientific">Bipolaris oryzae ATCC 44560</name>
    <dbReference type="NCBI Taxonomy" id="930090"/>
    <lineage>
        <taxon>Eukaryota</taxon>
        <taxon>Fungi</taxon>
        <taxon>Dikarya</taxon>
        <taxon>Ascomycota</taxon>
        <taxon>Pezizomycotina</taxon>
        <taxon>Dothideomycetes</taxon>
        <taxon>Pleosporomycetidae</taxon>
        <taxon>Pleosporales</taxon>
        <taxon>Pleosporineae</taxon>
        <taxon>Pleosporaceae</taxon>
        <taxon>Bipolaris</taxon>
    </lineage>
</organism>
<dbReference type="Proteomes" id="UP000054032">
    <property type="component" value="Unassembled WGS sequence"/>
</dbReference>
<proteinExistence type="predicted"/>
<feature type="signal peptide" evidence="1">
    <location>
        <begin position="1"/>
        <end position="16"/>
    </location>
</feature>
<accession>W6ZHU3</accession>
<dbReference type="KEGG" id="bor:COCMIDRAFT_25037"/>
<feature type="chain" id="PRO_5004890030" evidence="1">
    <location>
        <begin position="17"/>
        <end position="169"/>
    </location>
</feature>
<keyword evidence="3" id="KW-1185">Reference proteome</keyword>
<dbReference type="EMBL" id="KI963958">
    <property type="protein sequence ID" value="EUC46979.1"/>
    <property type="molecule type" value="Genomic_DNA"/>
</dbReference>
<evidence type="ECO:0000256" key="1">
    <source>
        <dbReference type="SAM" id="SignalP"/>
    </source>
</evidence>
<dbReference type="HOGENOM" id="CLU_1578239_0_0_1"/>
<dbReference type="RefSeq" id="XP_007686464.1">
    <property type="nucleotide sequence ID" value="XM_007688274.1"/>
</dbReference>
<evidence type="ECO:0000313" key="3">
    <source>
        <dbReference type="Proteomes" id="UP000054032"/>
    </source>
</evidence>
<reference evidence="2 3" key="1">
    <citation type="journal article" date="2013" name="PLoS Genet.">
        <title>Comparative genome structure, secondary metabolite, and effector coding capacity across Cochliobolus pathogens.</title>
        <authorList>
            <person name="Condon B.J."/>
            <person name="Leng Y."/>
            <person name="Wu D."/>
            <person name="Bushley K.E."/>
            <person name="Ohm R.A."/>
            <person name="Otillar R."/>
            <person name="Martin J."/>
            <person name="Schackwitz W."/>
            <person name="Grimwood J."/>
            <person name="MohdZainudin N."/>
            <person name="Xue C."/>
            <person name="Wang R."/>
            <person name="Manning V.A."/>
            <person name="Dhillon B."/>
            <person name="Tu Z.J."/>
            <person name="Steffenson B.J."/>
            <person name="Salamov A."/>
            <person name="Sun H."/>
            <person name="Lowry S."/>
            <person name="LaButti K."/>
            <person name="Han J."/>
            <person name="Copeland A."/>
            <person name="Lindquist E."/>
            <person name="Barry K."/>
            <person name="Schmutz J."/>
            <person name="Baker S.E."/>
            <person name="Ciuffetti L.M."/>
            <person name="Grigoriev I.V."/>
            <person name="Zhong S."/>
            <person name="Turgeon B.G."/>
        </authorList>
    </citation>
    <scope>NUCLEOTIDE SEQUENCE [LARGE SCALE GENOMIC DNA]</scope>
    <source>
        <strain evidence="2 3">ATCC 44560</strain>
    </source>
</reference>
<sequence length="169" mass="17810">MASWCLPWCLPGCALALALVLVPSSSILLPLAPSGSLWLPLVASSGPCHLQLLRAPSPPSPIWPVACPYTASMPSDPPTASSSISIATPHSARDCCPLLCPRPAERLTRPPHQARLANLPPAHVDCCSTPMATLTLGIQARATFSPFHPMPPPSAHYPSTSSCIYPSRH</sequence>
<dbReference type="GeneID" id="19120695"/>
<dbReference type="AlphaFoldDB" id="W6ZHU3"/>
<protein>
    <submittedName>
        <fullName evidence="2">Uncharacterized protein</fullName>
    </submittedName>
</protein>
<name>W6ZHU3_COCMI</name>
<gene>
    <name evidence="2" type="ORF">COCMIDRAFT_25037</name>
</gene>